<dbReference type="InterPro" id="IPR015884">
    <property type="entry name" value="Malic_enzyme_CS"/>
</dbReference>
<dbReference type="CDD" id="cd05312">
    <property type="entry name" value="NAD_bind_1_malic_enz"/>
    <property type="match status" value="1"/>
</dbReference>
<dbReference type="EMBL" id="DTMF01000288">
    <property type="protein sequence ID" value="HGF35043.1"/>
    <property type="molecule type" value="Genomic_DNA"/>
</dbReference>
<feature type="binding site" evidence="6">
    <location>
        <position position="200"/>
    </location>
    <ligand>
        <name>(S)-malate</name>
        <dbReference type="ChEBI" id="CHEBI:15589"/>
    </ligand>
</feature>
<sequence>MYKVRVEGEDTVIRVKRDLMDQETVKRLLDAINLWTVLEQSRFAGDRDRILARMLGFPSGVAMLRDPVLNKDGAFTEEERDLFGLRGLLPPRVQTMEEQVLRTLENFRKKANDLEKYIFMISLQDRNRTLFYRVVIDYPEEMMPIIYTPTVGQACLEYGHIFRRPRGIFISTKDRGRMPEVLRNWPYRDIRIIVVTDGERILGLGDLGADGMGIPVGKLALYTACAGIHPSQSLPVTLDVGTENEDLLNDPFYIGLKQRRLRGAAYDDFVEEFIVAVAEVFPRTLIQFEDFGNINAFRLLERYRNRVCAFNDDIQGTAAVALAGLYSALRLTGGKLRDQTILIVGAGEAGLGIAGLISAALEAEGLTEPEARRRVWFVDSRGLVVKSRSDLTGRKLLYAHDHESLYDLATIVETLKPTAIIGVSGKQGLFSRQVLEAMGRVNERPIIFPLSNPTSKTECTAQEAYAATAGRAIVATGSPFPPVTLEGQTLVPAQGNNVYIFPGVGLGVIASGARHVTDGMFFAAATALAQAVTAEDLGQGRVYPPLSRIREVSVSIAAAVAEVAYRDDLATNPRPADLLPYIKSLMYEPRYQNYV</sequence>
<dbReference type="PIRSF" id="PIRSF000106">
    <property type="entry name" value="ME"/>
    <property type="match status" value="1"/>
</dbReference>
<keyword evidence="3 7" id="KW-0479">Metal-binding</keyword>
<dbReference type="AlphaFoldDB" id="A0A7C3V012"/>
<dbReference type="PRINTS" id="PR00072">
    <property type="entry name" value="MALOXRDTASE"/>
</dbReference>
<reference evidence="11" key="1">
    <citation type="journal article" date="2020" name="mSystems">
        <title>Genome- and Community-Level Interaction Insights into Carbon Utilization and Element Cycling Functions of Hydrothermarchaeota in Hydrothermal Sediment.</title>
        <authorList>
            <person name="Zhou Z."/>
            <person name="Liu Y."/>
            <person name="Xu W."/>
            <person name="Pan J."/>
            <person name="Luo Z.H."/>
            <person name="Li M."/>
        </authorList>
    </citation>
    <scope>NUCLEOTIDE SEQUENCE [LARGE SCALE GENOMIC DNA]</scope>
    <source>
        <strain evidence="11">SpSt-897</strain>
    </source>
</reference>
<evidence type="ECO:0000256" key="6">
    <source>
        <dbReference type="PIRSR" id="PIRSR000106-2"/>
    </source>
</evidence>
<evidence type="ECO:0000256" key="7">
    <source>
        <dbReference type="PIRSR" id="PIRSR000106-3"/>
    </source>
</evidence>
<name>A0A7C3V012_9BACT</name>
<feature type="domain" description="Malic enzyme N-terminal" evidence="10">
    <location>
        <begin position="124"/>
        <end position="304"/>
    </location>
</feature>
<evidence type="ECO:0000259" key="10">
    <source>
        <dbReference type="SMART" id="SM01274"/>
    </source>
</evidence>
<organism evidence="11">
    <name type="scientific">Desulfobacca acetoxidans</name>
    <dbReference type="NCBI Taxonomy" id="60893"/>
    <lineage>
        <taxon>Bacteria</taxon>
        <taxon>Pseudomonadati</taxon>
        <taxon>Thermodesulfobacteriota</taxon>
        <taxon>Desulfobaccia</taxon>
        <taxon>Desulfobaccales</taxon>
        <taxon>Desulfobaccaceae</taxon>
        <taxon>Desulfobacca</taxon>
    </lineage>
</organism>
<dbReference type="InterPro" id="IPR001891">
    <property type="entry name" value="Malic_OxRdtase"/>
</dbReference>
<feature type="binding site" evidence="7">
    <location>
        <position position="290"/>
    </location>
    <ligand>
        <name>a divalent metal cation</name>
        <dbReference type="ChEBI" id="CHEBI:60240"/>
    </ligand>
</feature>
<dbReference type="SMART" id="SM00919">
    <property type="entry name" value="Malic_M"/>
    <property type="match status" value="1"/>
</dbReference>
<feature type="binding site" evidence="6">
    <location>
        <position position="452"/>
    </location>
    <ligand>
        <name>(S)-malate</name>
        <dbReference type="ChEBI" id="CHEBI:15589"/>
    </ligand>
</feature>
<comment type="similarity">
    <text evidence="2 8">Belongs to the malic enzymes family.</text>
</comment>
<comment type="cofactor">
    <cofactor evidence="1">
        <name>Mn(2+)</name>
        <dbReference type="ChEBI" id="CHEBI:29035"/>
    </cofactor>
</comment>
<dbReference type="GO" id="GO:0051287">
    <property type="term" value="F:NAD binding"/>
    <property type="evidence" value="ECO:0007669"/>
    <property type="project" value="InterPro"/>
</dbReference>
<feature type="binding site" evidence="7">
    <location>
        <position position="289"/>
    </location>
    <ligand>
        <name>a divalent metal cation</name>
        <dbReference type="ChEBI" id="CHEBI:60240"/>
    </ligand>
</feature>
<evidence type="ECO:0000256" key="8">
    <source>
        <dbReference type="RuleBase" id="RU003427"/>
    </source>
</evidence>
<comment type="caution">
    <text evidence="11">The sequence shown here is derived from an EMBL/GenBank/DDBJ whole genome shotgun (WGS) entry which is preliminary data.</text>
</comment>
<dbReference type="NCBIfam" id="NF010052">
    <property type="entry name" value="PRK13529.1"/>
    <property type="match status" value="1"/>
</dbReference>
<dbReference type="Gene3D" id="3.40.50.10380">
    <property type="entry name" value="Malic enzyme, N-terminal domain"/>
    <property type="match status" value="1"/>
</dbReference>
<evidence type="ECO:0000313" key="11">
    <source>
        <dbReference type="EMBL" id="HGF35043.1"/>
    </source>
</evidence>
<dbReference type="Pfam" id="PF03949">
    <property type="entry name" value="Malic_M"/>
    <property type="match status" value="1"/>
</dbReference>
<evidence type="ECO:0000256" key="5">
    <source>
        <dbReference type="PIRSR" id="PIRSR000106-1"/>
    </source>
</evidence>
<dbReference type="SUPFAM" id="SSF51735">
    <property type="entry name" value="NAD(P)-binding Rossmann-fold domains"/>
    <property type="match status" value="1"/>
</dbReference>
<dbReference type="FunFam" id="3.40.50.720:FF:000060">
    <property type="entry name" value="Malic enzyme"/>
    <property type="match status" value="1"/>
</dbReference>
<dbReference type="PANTHER" id="PTHR23406:SF90">
    <property type="entry name" value="MALIC ENZYME-RELATED"/>
    <property type="match status" value="1"/>
</dbReference>
<evidence type="ECO:0000256" key="2">
    <source>
        <dbReference type="ARBA" id="ARBA00008785"/>
    </source>
</evidence>
<evidence type="ECO:0000256" key="1">
    <source>
        <dbReference type="ARBA" id="ARBA00001936"/>
    </source>
</evidence>
<evidence type="ECO:0000259" key="9">
    <source>
        <dbReference type="SMART" id="SM00919"/>
    </source>
</evidence>
<dbReference type="Pfam" id="PF00390">
    <property type="entry name" value="malic"/>
    <property type="match status" value="1"/>
</dbReference>
<dbReference type="FunFam" id="3.40.50.10380:FF:000004">
    <property type="entry name" value="Malic enzyme"/>
    <property type="match status" value="1"/>
</dbReference>
<dbReference type="InterPro" id="IPR046346">
    <property type="entry name" value="Aminoacid_DH-like_N_sf"/>
</dbReference>
<gene>
    <name evidence="11" type="ORF">ENW96_11795</name>
</gene>
<dbReference type="InterPro" id="IPR012302">
    <property type="entry name" value="Malic_NAD-bd"/>
</dbReference>
<accession>A0A7C3V012</accession>
<dbReference type="InterPro" id="IPR012301">
    <property type="entry name" value="Malic_N_dom"/>
</dbReference>
<evidence type="ECO:0000256" key="3">
    <source>
        <dbReference type="ARBA" id="ARBA00022723"/>
    </source>
</evidence>
<feature type="active site" description="Proton acceptor" evidence="5">
    <location>
        <position position="218"/>
    </location>
</feature>
<protein>
    <submittedName>
        <fullName evidence="11">NAD-dependent malic enzyme</fullName>
    </submittedName>
</protein>
<feature type="binding site" evidence="7">
    <location>
        <position position="313"/>
    </location>
    <ligand>
        <name>a divalent metal cation</name>
        <dbReference type="ChEBI" id="CHEBI:60240"/>
    </ligand>
</feature>
<dbReference type="InterPro" id="IPR037062">
    <property type="entry name" value="Malic_N_dom_sf"/>
</dbReference>
<feature type="domain" description="Malic enzyme NAD-binding" evidence="9">
    <location>
        <begin position="314"/>
        <end position="565"/>
    </location>
</feature>
<feature type="binding site" evidence="6">
    <location>
        <position position="496"/>
    </location>
    <ligand>
        <name>(S)-malate</name>
        <dbReference type="ChEBI" id="CHEBI:15589"/>
    </ligand>
</feature>
<dbReference type="InterPro" id="IPR036291">
    <property type="entry name" value="NAD(P)-bd_dom_sf"/>
</dbReference>
<proteinExistence type="inferred from homology"/>
<dbReference type="PROSITE" id="PS00331">
    <property type="entry name" value="MALIC_ENZYMES"/>
    <property type="match status" value="1"/>
</dbReference>
<comment type="cofactor">
    <cofactor evidence="7">
        <name>Mg(2+)</name>
        <dbReference type="ChEBI" id="CHEBI:18420"/>
    </cofactor>
    <cofactor evidence="7">
        <name>Mn(2+)</name>
        <dbReference type="ChEBI" id="CHEBI:29035"/>
    </cofactor>
    <text evidence="7">Divalent metal cations. Prefers magnesium or manganese.</text>
</comment>
<dbReference type="GO" id="GO:0046872">
    <property type="term" value="F:metal ion binding"/>
    <property type="evidence" value="ECO:0007669"/>
    <property type="project" value="UniProtKB-KW"/>
</dbReference>
<dbReference type="GO" id="GO:0006108">
    <property type="term" value="P:malate metabolic process"/>
    <property type="evidence" value="ECO:0007669"/>
    <property type="project" value="TreeGrafter"/>
</dbReference>
<dbReference type="SMART" id="SM01274">
    <property type="entry name" value="malic"/>
    <property type="match status" value="1"/>
</dbReference>
<dbReference type="GO" id="GO:0004473">
    <property type="term" value="F:malate dehydrogenase (decarboxylating) (NADP+) activity"/>
    <property type="evidence" value="ECO:0007669"/>
    <property type="project" value="TreeGrafter"/>
</dbReference>
<dbReference type="SUPFAM" id="SSF53223">
    <property type="entry name" value="Aminoacid dehydrogenase-like, N-terminal domain"/>
    <property type="match status" value="1"/>
</dbReference>
<feature type="active site" description="Proton donor" evidence="5">
    <location>
        <position position="147"/>
    </location>
</feature>
<dbReference type="Gene3D" id="3.40.50.720">
    <property type="entry name" value="NAD(P)-binding Rossmann-like Domain"/>
    <property type="match status" value="1"/>
</dbReference>
<keyword evidence="4" id="KW-0560">Oxidoreductase</keyword>
<evidence type="ECO:0000256" key="4">
    <source>
        <dbReference type="ARBA" id="ARBA00023002"/>
    </source>
</evidence>
<dbReference type="PANTHER" id="PTHR23406">
    <property type="entry name" value="MALIC ENZYME-RELATED"/>
    <property type="match status" value="1"/>
</dbReference>